<dbReference type="InterPro" id="IPR029058">
    <property type="entry name" value="AB_hydrolase_fold"/>
</dbReference>
<dbReference type="KEGG" id="bomb:GT348_03125"/>
<evidence type="ECO:0000313" key="3">
    <source>
        <dbReference type="Proteomes" id="UP000463975"/>
    </source>
</evidence>
<protein>
    <submittedName>
        <fullName evidence="2">Dienelactone hydrolase family protein</fullName>
    </submittedName>
</protein>
<dbReference type="PANTHER" id="PTHR46623:SF6">
    <property type="entry name" value="ALPHA_BETA-HYDROLASES SUPERFAMILY PROTEIN"/>
    <property type="match status" value="1"/>
</dbReference>
<dbReference type="PANTHER" id="PTHR46623">
    <property type="entry name" value="CARBOXYMETHYLENEBUTENOLIDASE-RELATED"/>
    <property type="match status" value="1"/>
</dbReference>
<evidence type="ECO:0000259" key="1">
    <source>
        <dbReference type="Pfam" id="PF01738"/>
    </source>
</evidence>
<dbReference type="EMBL" id="CP047652">
    <property type="protein sequence ID" value="QHI95393.1"/>
    <property type="molecule type" value="Genomic_DNA"/>
</dbReference>
<accession>A0A6P1ND34</accession>
<gene>
    <name evidence="2" type="ORF">GT348_03125</name>
</gene>
<feature type="domain" description="Dienelactone hydrolase" evidence="1">
    <location>
        <begin position="28"/>
        <end position="229"/>
    </location>
</feature>
<keyword evidence="3" id="KW-1185">Reference proteome</keyword>
<sequence length="234" mass="25725">MPSNPILSATAQLTSADGHSFDVFEAVQKTGKPKAGLIVVQEVFGLTDYIRNVSEQLAHVGYQVIAPALFDRVQPEAIFPYDEDGLKKGMEIYAQLDQKKALEDIEACINALRHENPERPIGIIGFCLGGSLAWKAAQSLKVDASVAWYGGEIAQNTSPEPRCPVQLHFGDNDAYVSEADLDMILDAYPDIPLYVYKNAEHGFGCTDRASFNAEASELAWERTLAFFSEKLEAH</sequence>
<dbReference type="Proteomes" id="UP000463975">
    <property type="component" value="Chromosome"/>
</dbReference>
<keyword evidence="2" id="KW-0378">Hydrolase</keyword>
<reference evidence="2 3" key="1">
    <citation type="submission" date="2020-01" db="EMBL/GenBank/DDBJ databases">
        <title>Genome sequencing of strain KACC 21507.</title>
        <authorList>
            <person name="Heo J."/>
            <person name="Kim S.-J."/>
            <person name="Kim J.-S."/>
            <person name="Hong S.-B."/>
            <person name="Kwon S.-W."/>
        </authorList>
    </citation>
    <scope>NUCLEOTIDE SEQUENCE [LARGE SCALE GENOMIC DNA]</scope>
    <source>
        <strain evidence="2 3">KACC 21507</strain>
    </source>
</reference>
<evidence type="ECO:0000313" key="2">
    <source>
        <dbReference type="EMBL" id="QHI95393.1"/>
    </source>
</evidence>
<dbReference type="InterPro" id="IPR051049">
    <property type="entry name" value="Dienelactone_hydrolase-like"/>
</dbReference>
<dbReference type="InterPro" id="IPR002925">
    <property type="entry name" value="Dienelactn_hydro"/>
</dbReference>
<organism evidence="2 3">
    <name type="scientific">Aristophania vespae</name>
    <dbReference type="NCBI Taxonomy" id="2697033"/>
    <lineage>
        <taxon>Bacteria</taxon>
        <taxon>Pseudomonadati</taxon>
        <taxon>Pseudomonadota</taxon>
        <taxon>Alphaproteobacteria</taxon>
        <taxon>Acetobacterales</taxon>
        <taxon>Acetobacteraceae</taxon>
        <taxon>Aristophania</taxon>
    </lineage>
</organism>
<dbReference type="SUPFAM" id="SSF53474">
    <property type="entry name" value="alpha/beta-Hydrolases"/>
    <property type="match status" value="1"/>
</dbReference>
<dbReference type="Pfam" id="PF01738">
    <property type="entry name" value="DLH"/>
    <property type="match status" value="1"/>
</dbReference>
<dbReference type="GO" id="GO:0016787">
    <property type="term" value="F:hydrolase activity"/>
    <property type="evidence" value="ECO:0007669"/>
    <property type="project" value="UniProtKB-KW"/>
</dbReference>
<dbReference type="Gene3D" id="3.40.50.1820">
    <property type="entry name" value="alpha/beta hydrolase"/>
    <property type="match status" value="1"/>
</dbReference>
<proteinExistence type="predicted"/>
<name>A0A6P1ND34_9PROT</name>
<dbReference type="AlphaFoldDB" id="A0A6P1ND34"/>
<dbReference type="RefSeq" id="WP_160618470.1">
    <property type="nucleotide sequence ID" value="NZ_CP047652.1"/>
</dbReference>